<dbReference type="Proteomes" id="UP001234178">
    <property type="component" value="Unassembled WGS sequence"/>
</dbReference>
<comment type="caution">
    <text evidence="3">The sequence shown here is derived from an EMBL/GenBank/DDBJ whole genome shotgun (WGS) entry which is preliminary data.</text>
</comment>
<feature type="chain" id="PRO_5045239739" evidence="2">
    <location>
        <begin position="17"/>
        <end position="195"/>
    </location>
</feature>
<keyword evidence="2" id="KW-0732">Signal</keyword>
<feature type="region of interest" description="Disordered" evidence="1">
    <location>
        <begin position="38"/>
        <end position="66"/>
    </location>
</feature>
<feature type="compositionally biased region" description="Low complexity" evidence="1">
    <location>
        <begin position="39"/>
        <end position="48"/>
    </location>
</feature>
<reference evidence="3 4" key="1">
    <citation type="journal article" date="2023" name="Nucleic Acids Res.">
        <title>The hologenome of Daphnia magna reveals possible DNA methylation and microbiome-mediated evolution of the host genome.</title>
        <authorList>
            <person name="Chaturvedi A."/>
            <person name="Li X."/>
            <person name="Dhandapani V."/>
            <person name="Marshall H."/>
            <person name="Kissane S."/>
            <person name="Cuenca-Cambronero M."/>
            <person name="Asole G."/>
            <person name="Calvet F."/>
            <person name="Ruiz-Romero M."/>
            <person name="Marangio P."/>
            <person name="Guigo R."/>
            <person name="Rago D."/>
            <person name="Mirbahai L."/>
            <person name="Eastwood N."/>
            <person name="Colbourne J.K."/>
            <person name="Zhou J."/>
            <person name="Mallon E."/>
            <person name="Orsini L."/>
        </authorList>
    </citation>
    <scope>NUCLEOTIDE SEQUENCE [LARGE SCALE GENOMIC DNA]</scope>
    <source>
        <strain evidence="3">LRV0_1</strain>
    </source>
</reference>
<organism evidence="3 4">
    <name type="scientific">Daphnia magna</name>
    <dbReference type="NCBI Taxonomy" id="35525"/>
    <lineage>
        <taxon>Eukaryota</taxon>
        <taxon>Metazoa</taxon>
        <taxon>Ecdysozoa</taxon>
        <taxon>Arthropoda</taxon>
        <taxon>Crustacea</taxon>
        <taxon>Branchiopoda</taxon>
        <taxon>Diplostraca</taxon>
        <taxon>Cladocera</taxon>
        <taxon>Anomopoda</taxon>
        <taxon>Daphniidae</taxon>
        <taxon>Daphnia</taxon>
    </lineage>
</organism>
<sequence length="195" mass="21686">MALVFLLFGPTTITFAVLIMKSSKVFALEADAVMGGEVSKPGGQSSSGKKVEEKNQKLIEGRRNARRRKKREAAAFTALAISIPAVTERFVVFTSTYLPLRPIATVGPPVALVPSVLTRQPETLVIQQKTCATCQYESRTNPIVRKKGPADLFNAGRREKKSWLFGKPPSIKGVYARQMKKKPRLQQERKEKRKS</sequence>
<feature type="compositionally biased region" description="Basic and acidic residues" evidence="1">
    <location>
        <begin position="185"/>
        <end position="195"/>
    </location>
</feature>
<evidence type="ECO:0000313" key="4">
    <source>
        <dbReference type="Proteomes" id="UP001234178"/>
    </source>
</evidence>
<feature type="signal peptide" evidence="2">
    <location>
        <begin position="1"/>
        <end position="16"/>
    </location>
</feature>
<feature type="region of interest" description="Disordered" evidence="1">
    <location>
        <begin position="176"/>
        <end position="195"/>
    </location>
</feature>
<evidence type="ECO:0000256" key="1">
    <source>
        <dbReference type="SAM" id="MobiDB-lite"/>
    </source>
</evidence>
<evidence type="ECO:0000313" key="3">
    <source>
        <dbReference type="EMBL" id="KAK4024578.1"/>
    </source>
</evidence>
<evidence type="ECO:0000256" key="2">
    <source>
        <dbReference type="SAM" id="SignalP"/>
    </source>
</evidence>
<dbReference type="EMBL" id="JAOYFB010000037">
    <property type="protein sequence ID" value="KAK4024578.1"/>
    <property type="molecule type" value="Genomic_DNA"/>
</dbReference>
<accession>A0ABR0AHN9</accession>
<keyword evidence="4" id="KW-1185">Reference proteome</keyword>
<proteinExistence type="predicted"/>
<protein>
    <submittedName>
        <fullName evidence="3">Uncharacterized protein</fullName>
    </submittedName>
</protein>
<gene>
    <name evidence="3" type="ORF">OUZ56_010001</name>
</gene>
<feature type="compositionally biased region" description="Basic and acidic residues" evidence="1">
    <location>
        <begin position="49"/>
        <end position="63"/>
    </location>
</feature>
<name>A0ABR0AHN9_9CRUS</name>